<dbReference type="EMBL" id="ACLF03000016">
    <property type="protein sequence ID" value="EFQ81774.1"/>
    <property type="molecule type" value="Genomic_DNA"/>
</dbReference>
<dbReference type="NCBIfam" id="NF003814">
    <property type="entry name" value="PRK05406.1-3"/>
    <property type="match status" value="1"/>
</dbReference>
<name>E2SG17_9ACTN</name>
<organism evidence="1 2">
    <name type="scientific">Aeromicrobium marinum DSM 15272</name>
    <dbReference type="NCBI Taxonomy" id="585531"/>
    <lineage>
        <taxon>Bacteria</taxon>
        <taxon>Bacillati</taxon>
        <taxon>Actinomycetota</taxon>
        <taxon>Actinomycetes</taxon>
        <taxon>Propionibacteriales</taxon>
        <taxon>Nocardioidaceae</taxon>
        <taxon>Aeromicrobium</taxon>
    </lineage>
</organism>
<reference evidence="1" key="1">
    <citation type="submission" date="2010-08" db="EMBL/GenBank/DDBJ databases">
        <authorList>
            <person name="Muzny D."/>
            <person name="Qin X."/>
            <person name="Buhay C."/>
            <person name="Dugan-Rocha S."/>
            <person name="Ding Y."/>
            <person name="Chen G."/>
            <person name="Hawes A."/>
            <person name="Holder M."/>
            <person name="Jhangiani S."/>
            <person name="Johnson A."/>
            <person name="Khan Z."/>
            <person name="Li Z."/>
            <person name="Liu W."/>
            <person name="Liu X."/>
            <person name="Perez L."/>
            <person name="Shen H."/>
            <person name="Wang Q."/>
            <person name="Watt J."/>
            <person name="Xi L."/>
            <person name="Xin Y."/>
            <person name="Zhou J."/>
            <person name="Deng J."/>
            <person name="Jiang H."/>
            <person name="Liu Y."/>
            <person name="Qu J."/>
            <person name="Song X.-Z."/>
            <person name="Zhang L."/>
            <person name="Villasana D."/>
            <person name="Johnson A."/>
            <person name="Liu J."/>
            <person name="Liyanage D."/>
            <person name="Lorensuhewa L."/>
            <person name="Robinson T."/>
            <person name="Song A."/>
            <person name="Song B.-B."/>
            <person name="Dinh H."/>
            <person name="Thornton R."/>
            <person name="Coyle M."/>
            <person name="Francisco L."/>
            <person name="Jackson L."/>
            <person name="Javaid M."/>
            <person name="Korchina V."/>
            <person name="Kovar C."/>
            <person name="Mata R."/>
            <person name="Mathew T."/>
            <person name="Ngo R."/>
            <person name="Nguyen L."/>
            <person name="Nguyen N."/>
            <person name="Okwuonu G."/>
            <person name="Ongeri F."/>
            <person name="Pham C."/>
            <person name="Simmons D."/>
            <person name="Wilczek-Boney K."/>
            <person name="Hale W."/>
            <person name="Jakkamsetti A."/>
            <person name="Pham P."/>
            <person name="Ruth R."/>
            <person name="San Lucas F."/>
            <person name="Warren J."/>
            <person name="Zhang J."/>
            <person name="Zhao Z."/>
            <person name="Zhou C."/>
            <person name="Zhu D."/>
            <person name="Lee S."/>
            <person name="Bess C."/>
            <person name="Blankenburg K."/>
            <person name="Forbes L."/>
            <person name="Fu Q."/>
            <person name="Gubbala S."/>
            <person name="Hirani K."/>
            <person name="Jayaseelan J.C."/>
            <person name="Lara F."/>
            <person name="Munidasa M."/>
            <person name="Palculict T."/>
            <person name="Patil S."/>
            <person name="Pu L.-L."/>
            <person name="Saada N."/>
            <person name="Tang L."/>
            <person name="Weissenberger G."/>
            <person name="Zhu Y."/>
            <person name="Hemphill L."/>
            <person name="Shang Y."/>
            <person name="Youmans B."/>
            <person name="Ayvaz T."/>
            <person name="Ross M."/>
            <person name="Santibanez J."/>
            <person name="Aqrawi P."/>
            <person name="Gross S."/>
            <person name="Joshi V."/>
            <person name="Fowler G."/>
            <person name="Nazareth L."/>
            <person name="Reid J."/>
            <person name="Worley K."/>
            <person name="Petrosino J."/>
            <person name="Highlander S."/>
            <person name="Gibbs R."/>
        </authorList>
    </citation>
    <scope>NUCLEOTIDE SEQUENCE [LARGE SCALE GENOMIC DNA]</scope>
    <source>
        <strain evidence="1">DSM 15272</strain>
    </source>
</reference>
<dbReference type="STRING" id="585531.HMPREF0063_12976"/>
<dbReference type="eggNOG" id="COG1540">
    <property type="taxonomic scope" value="Bacteria"/>
</dbReference>
<dbReference type="GO" id="GO:0005975">
    <property type="term" value="P:carbohydrate metabolic process"/>
    <property type="evidence" value="ECO:0007669"/>
    <property type="project" value="InterPro"/>
</dbReference>
<evidence type="ECO:0000313" key="2">
    <source>
        <dbReference type="Proteomes" id="UP000003111"/>
    </source>
</evidence>
<proteinExistence type="predicted"/>
<comment type="caution">
    <text evidence="1">The sequence shown here is derived from an EMBL/GenBank/DDBJ whole genome shotgun (WGS) entry which is preliminary data.</text>
</comment>
<dbReference type="CDD" id="cd10787">
    <property type="entry name" value="LamB_YcsF_like"/>
    <property type="match status" value="1"/>
</dbReference>
<evidence type="ECO:0000313" key="1">
    <source>
        <dbReference type="EMBL" id="EFQ81774.1"/>
    </source>
</evidence>
<protein>
    <submittedName>
        <fullName evidence="1">LamB/YcsF family protein</fullName>
    </submittedName>
</protein>
<dbReference type="PANTHER" id="PTHR30292">
    <property type="entry name" value="UNCHARACTERIZED PROTEIN YBGL-RELATED"/>
    <property type="match status" value="1"/>
</dbReference>
<dbReference type="Pfam" id="PF03746">
    <property type="entry name" value="LamB_YcsF"/>
    <property type="match status" value="1"/>
</dbReference>
<dbReference type="InterPro" id="IPR005501">
    <property type="entry name" value="LamB/YcsF/PxpA-like"/>
</dbReference>
<dbReference type="SUPFAM" id="SSF88713">
    <property type="entry name" value="Glycoside hydrolase/deacetylase"/>
    <property type="match status" value="1"/>
</dbReference>
<keyword evidence="2" id="KW-1185">Reference proteome</keyword>
<dbReference type="InterPro" id="IPR011330">
    <property type="entry name" value="Glyco_hydro/deAcase_b/a-brl"/>
</dbReference>
<dbReference type="PANTHER" id="PTHR30292:SF0">
    <property type="entry name" value="5-OXOPROLINASE SUBUNIT A"/>
    <property type="match status" value="1"/>
</dbReference>
<sequence length="241" mass="24981">MDPLEPPRVDLNADLGESVERWESGEDLALLDVVTSANVCCGAYAGDEGLMFATCLAAAERGVAIGAQVGYPDREGFGRRPQDPDHDELVRQVREQVDLLAEIADETGATVAYVKPHGALYHAVTSDEAQSAAVVEAVAPYGLPLLGLPHALALSRARAEGLPVVVEGFADRAYTPSGDLVPRSDPGAVLHDRAAVAAQAVRLLGTVDSICLHSDSPGAVDLAGAVRAALERAGATIGPFA</sequence>
<dbReference type="RefSeq" id="WP_007078563.1">
    <property type="nucleotide sequence ID" value="NZ_CM001024.1"/>
</dbReference>
<dbReference type="Proteomes" id="UP000003111">
    <property type="component" value="Unassembled WGS sequence"/>
</dbReference>
<dbReference type="OrthoDB" id="9773478at2"/>
<gene>
    <name evidence="1" type="ORF">HMPREF0063_12976</name>
</gene>
<dbReference type="AlphaFoldDB" id="E2SG17"/>
<accession>E2SG17</accession>
<dbReference type="Gene3D" id="3.20.20.370">
    <property type="entry name" value="Glycoside hydrolase/deacetylase"/>
    <property type="match status" value="1"/>
</dbReference>
<dbReference type="HOGENOM" id="CLU_069535_0_0_11"/>